<dbReference type="Proteomes" id="UP000078295">
    <property type="component" value="Unassembled WGS sequence"/>
</dbReference>
<dbReference type="AlphaFoldDB" id="A0AB36DR08"/>
<sequence>MMRNNIRYLNIANDDFNIMGKVGKRIFIIIFYRDKPDLF</sequence>
<dbReference type="EMBL" id="LXHQ01000008">
    <property type="protein sequence ID" value="OAV28020.1"/>
    <property type="molecule type" value="Genomic_DNA"/>
</dbReference>
<evidence type="ECO:0000313" key="2">
    <source>
        <dbReference type="Proteomes" id="UP000078295"/>
    </source>
</evidence>
<comment type="caution">
    <text evidence="1">The sequence shown here is derived from an EMBL/GenBank/DDBJ whole genome shotgun (WGS) entry which is preliminary data.</text>
</comment>
<proteinExistence type="predicted"/>
<protein>
    <submittedName>
        <fullName evidence="1">Uncharacterized protein</fullName>
    </submittedName>
</protein>
<reference evidence="1 2" key="1">
    <citation type="journal article" date="2016" name="Genome Biol. Evol.">
        <title>Comparative Genomic Analyses of the Moraxella catarrhalis Serosensitive and Seroresistant Lineages Demonstrate Their Independent Evolution.</title>
        <authorList>
            <person name="Earl J.P."/>
            <person name="de Vries S.P."/>
            <person name="Ahmed A."/>
            <person name="Powell E."/>
            <person name="Schultz M.P."/>
            <person name="Hermans P.W."/>
            <person name="Hill D.J."/>
            <person name="Zhou Z."/>
            <person name="Constantinidou C.I."/>
            <person name="Hu F.Z."/>
            <person name="Bootsma H.J."/>
            <person name="Ehrlich G.D."/>
        </authorList>
    </citation>
    <scope>NUCLEOTIDE SEQUENCE [LARGE SCALE GENOMIC DNA]</scope>
    <source>
        <strain evidence="1 2">F23</strain>
    </source>
</reference>
<organism evidence="1 2">
    <name type="scientific">Moraxella catarrhalis</name>
    <name type="common">Branhamella catarrhalis</name>
    <dbReference type="NCBI Taxonomy" id="480"/>
    <lineage>
        <taxon>Bacteria</taxon>
        <taxon>Pseudomonadati</taxon>
        <taxon>Pseudomonadota</taxon>
        <taxon>Gammaproteobacteria</taxon>
        <taxon>Moraxellales</taxon>
        <taxon>Moraxellaceae</taxon>
        <taxon>Moraxella</taxon>
    </lineage>
</organism>
<name>A0AB36DR08_MORCA</name>
<evidence type="ECO:0000313" key="1">
    <source>
        <dbReference type="EMBL" id="OAV28020.1"/>
    </source>
</evidence>
<gene>
    <name evidence="1" type="ORF">AO370_0183</name>
</gene>
<accession>A0AB36DR08</accession>